<protein>
    <submittedName>
        <fullName evidence="1">Uncharacterized protein</fullName>
    </submittedName>
</protein>
<dbReference type="VEuPathDB" id="FungiDB:I7I53_05228"/>
<dbReference type="AlphaFoldDB" id="A0A8A1LY91"/>
<organism evidence="1 2">
    <name type="scientific">Ajellomyces capsulatus (strain H88)</name>
    <name type="common">Darling's disease fungus</name>
    <name type="synonym">Histoplasma capsulatum</name>
    <dbReference type="NCBI Taxonomy" id="544711"/>
    <lineage>
        <taxon>Eukaryota</taxon>
        <taxon>Fungi</taxon>
        <taxon>Dikarya</taxon>
        <taxon>Ascomycota</taxon>
        <taxon>Pezizomycotina</taxon>
        <taxon>Eurotiomycetes</taxon>
        <taxon>Eurotiomycetidae</taxon>
        <taxon>Onygenales</taxon>
        <taxon>Ajellomycetaceae</taxon>
        <taxon>Histoplasma</taxon>
    </lineage>
</organism>
<evidence type="ECO:0000313" key="2">
    <source>
        <dbReference type="Proteomes" id="UP000663419"/>
    </source>
</evidence>
<evidence type="ECO:0000313" key="1">
    <source>
        <dbReference type="EMBL" id="QSS56887.1"/>
    </source>
</evidence>
<dbReference type="Proteomes" id="UP000663419">
    <property type="component" value="Chromosome 5"/>
</dbReference>
<reference evidence="1" key="1">
    <citation type="submission" date="2021-01" db="EMBL/GenBank/DDBJ databases">
        <title>Chromosome-level genome assembly of a human fungal pathogen reveals clustering of transcriptionally co-regulated genes.</title>
        <authorList>
            <person name="Voorhies M."/>
            <person name="Cohen S."/>
            <person name="Shea T.P."/>
            <person name="Petrus S."/>
            <person name="Munoz J.F."/>
            <person name="Poplawski S."/>
            <person name="Goldman W.E."/>
            <person name="Michael T."/>
            <person name="Cuomo C.A."/>
            <person name="Sil A."/>
            <person name="Beyhan S."/>
        </authorList>
    </citation>
    <scope>NUCLEOTIDE SEQUENCE</scope>
    <source>
        <strain evidence="1">H88</strain>
    </source>
</reference>
<proteinExistence type="predicted"/>
<dbReference type="EMBL" id="CP069106">
    <property type="protein sequence ID" value="QSS56887.1"/>
    <property type="molecule type" value="Genomic_DNA"/>
</dbReference>
<sequence>MHWMKKKTYSADSSSPPTITPCKGALHPESLHCYYPMTPSIRSPGLEECIYMTMFFSFLPSIHVHAYNTCCM</sequence>
<accession>A0A8A1LY91</accession>
<gene>
    <name evidence="1" type="ORF">I7I53_05228</name>
</gene>
<name>A0A8A1LY91_AJEC8</name>